<gene>
    <name evidence="2" type="ORF">ELE36_17160</name>
</gene>
<dbReference type="Proteomes" id="UP000291562">
    <property type="component" value="Chromosome"/>
</dbReference>
<dbReference type="SUPFAM" id="SSF51126">
    <property type="entry name" value="Pectin lyase-like"/>
    <property type="match status" value="1"/>
</dbReference>
<reference evidence="2 3" key="1">
    <citation type="submission" date="2019-01" db="EMBL/GenBank/DDBJ databases">
        <title>Pseudolysobacter antarctica gen. nov., sp. nov., isolated from Fildes Peninsula, Antarctica.</title>
        <authorList>
            <person name="Wei Z."/>
            <person name="Peng F."/>
        </authorList>
    </citation>
    <scope>NUCLEOTIDE SEQUENCE [LARGE SCALE GENOMIC DNA]</scope>
    <source>
        <strain evidence="2 3">AQ6-296</strain>
    </source>
</reference>
<evidence type="ECO:0000313" key="3">
    <source>
        <dbReference type="Proteomes" id="UP000291562"/>
    </source>
</evidence>
<name>A0A411HNA1_9GAMM</name>
<dbReference type="OrthoDB" id="5931607at2"/>
<feature type="signal peptide" evidence="1">
    <location>
        <begin position="1"/>
        <end position="30"/>
    </location>
</feature>
<sequence length="856" mass="87543">MSTKIISTLQKLLPIGALLTSFFWLAPAHADPQCVSNDGELQTQLSLATFPSGVTNTIHLVQRSGANFYTLPITNLIFPQPIVLEGGYTAGCVSRTVNAANTVVDMGGHGFSLEQDTANPTALIKLEGFTLRNGAALTLTSGLYGSFSDNAGAVRLSHMRITGFSVPNVGDPQFLDYPVKIISHAADVSLDDVQFDHISQPSIIINPCAVLISMDEDSQAALHYVTADLSNSNKLCFSVDKSSGNYAAQIYNSIIWSSDGSSVGIATLDPTNSSNSFNLKLVNSLYRNNVTGVAAVSATNSLFTDPQWSLPGSGNYHLAFNSPAVNSGTLLVPGGSPATDIEGVSRIVGSAPDRGASESTFTDLASFIVTNNSDCSATNCHSLRDAITQSNSNGNASTITFNIPNTVGSPCPHVIGLGSKLPDITSPITIDGYSQPSSAMNSDNDAFFATLCVIVKPASGTLSSGFNVPLAAPSGASLTLRGIGMGGFDNTVVLMNGNNHLIAGNQFGGNVGSVVLPEGNGVEIGGNANGNLIIGGSDIADRNDFDGQNTVGHTAISIESGINSTPDKCQIVNNIIGLKSNAATVGKYTFGINLVGSGCSVVANRVGGNFNGILINGGSNNVVQRNLIGIGAGGIDVENTNSLVVSSGNNNAIGTLANGGVFGGYLGNQIRYVGGSGTSGVHVAAGTGNFVRSNQMQRTGLFSGDGVDIDLGTAGPTLNDNGDGDSGANNMQNFPLVRGLLFSTAPAAGATNVAASISATLNGQSGNNIRIDAYFSDSCTSAGRGSAQQYLGTVTTGIGISASDASFTLGVTLPNMQAGSNVSLTATDAGGNTSEIGTCFPVDRIFKDSMEVQTGN</sequence>
<evidence type="ECO:0008006" key="4">
    <source>
        <dbReference type="Google" id="ProtNLM"/>
    </source>
</evidence>
<organism evidence="2 3">
    <name type="scientific">Pseudolysobacter antarcticus</name>
    <dbReference type="NCBI Taxonomy" id="2511995"/>
    <lineage>
        <taxon>Bacteria</taxon>
        <taxon>Pseudomonadati</taxon>
        <taxon>Pseudomonadota</taxon>
        <taxon>Gammaproteobacteria</taxon>
        <taxon>Lysobacterales</taxon>
        <taxon>Rhodanobacteraceae</taxon>
        <taxon>Pseudolysobacter</taxon>
    </lineage>
</organism>
<evidence type="ECO:0000256" key="1">
    <source>
        <dbReference type="SAM" id="SignalP"/>
    </source>
</evidence>
<dbReference type="EMBL" id="CP035704">
    <property type="protein sequence ID" value="QBB71950.1"/>
    <property type="molecule type" value="Genomic_DNA"/>
</dbReference>
<evidence type="ECO:0000313" key="2">
    <source>
        <dbReference type="EMBL" id="QBB71950.1"/>
    </source>
</evidence>
<dbReference type="RefSeq" id="WP_129835453.1">
    <property type="nucleotide sequence ID" value="NZ_CP035704.1"/>
</dbReference>
<keyword evidence="3" id="KW-1185">Reference proteome</keyword>
<keyword evidence="1" id="KW-0732">Signal</keyword>
<protein>
    <recommendedName>
        <fullName evidence="4">Right-handed parallel beta-helix repeat-containing protein</fullName>
    </recommendedName>
</protein>
<dbReference type="InterPro" id="IPR059226">
    <property type="entry name" value="Choice_anch_Q_dom"/>
</dbReference>
<accession>A0A411HNA1</accession>
<dbReference type="InterPro" id="IPR011050">
    <property type="entry name" value="Pectin_lyase_fold/virulence"/>
</dbReference>
<dbReference type="AlphaFoldDB" id="A0A411HNA1"/>
<dbReference type="NCBIfam" id="NF041518">
    <property type="entry name" value="choice_anch_Q"/>
    <property type="match status" value="1"/>
</dbReference>
<dbReference type="KEGG" id="xbc:ELE36_17160"/>
<proteinExistence type="predicted"/>
<feature type="chain" id="PRO_5019299585" description="Right-handed parallel beta-helix repeat-containing protein" evidence="1">
    <location>
        <begin position="31"/>
        <end position="856"/>
    </location>
</feature>